<name>A0ABM4UFQ4_COFAR</name>
<evidence type="ECO:0000256" key="1">
    <source>
        <dbReference type="ARBA" id="ARBA00023159"/>
    </source>
</evidence>
<accession>A0ABM4UFQ4</accession>
<keyword evidence="1" id="KW-0010">Activator</keyword>
<gene>
    <name evidence="4" type="primary">LOC140007295</name>
</gene>
<proteinExistence type="inferred from homology"/>
<reference evidence="4" key="1">
    <citation type="submission" date="2025-08" db="UniProtKB">
        <authorList>
            <consortium name="RefSeq"/>
        </authorList>
    </citation>
    <scope>IDENTIFICATION</scope>
    <source>
        <tissue evidence="4">Leaves</tissue>
    </source>
</reference>
<organism evidence="3 4">
    <name type="scientific">Coffea arabica</name>
    <name type="common">Arabian coffee</name>
    <dbReference type="NCBI Taxonomy" id="13443"/>
    <lineage>
        <taxon>Eukaryota</taxon>
        <taxon>Viridiplantae</taxon>
        <taxon>Streptophyta</taxon>
        <taxon>Embryophyta</taxon>
        <taxon>Tracheophyta</taxon>
        <taxon>Spermatophyta</taxon>
        <taxon>Magnoliopsida</taxon>
        <taxon>eudicotyledons</taxon>
        <taxon>Gunneridae</taxon>
        <taxon>Pentapetalae</taxon>
        <taxon>asterids</taxon>
        <taxon>lamiids</taxon>
        <taxon>Gentianales</taxon>
        <taxon>Rubiaceae</taxon>
        <taxon>Ixoroideae</taxon>
        <taxon>Gardenieae complex</taxon>
        <taxon>Bertiereae - Coffeeae clade</taxon>
        <taxon>Coffeeae</taxon>
        <taxon>Coffea</taxon>
    </lineage>
</organism>
<sequence>MRGKGGQENASCTYKGVWKQTWGKWVAEYANPIVVSTSGWELSTPLTRQPLLTVLQHVSLAGIKVGCKQQIPFQQNSFLNYASSSSSNDLPQYHGNEGLVFKTKPEVTATGYPHGYNNSGVTSVMSNNNNVVDDNGNKVVKSEEGNMEEVWNILNINLPETDDSVGEIG</sequence>
<comment type="similarity">
    <text evidence="2">Belongs to the AP2/ERF transcription factor family. ERF subfamily.</text>
</comment>
<evidence type="ECO:0000313" key="4">
    <source>
        <dbReference type="RefSeq" id="XP_071906120.1"/>
    </source>
</evidence>
<dbReference type="RefSeq" id="XP_071906120.1">
    <property type="nucleotide sequence ID" value="XM_072050019.1"/>
</dbReference>
<dbReference type="Proteomes" id="UP001652660">
    <property type="component" value="Chromosome 5c"/>
</dbReference>
<keyword evidence="3" id="KW-1185">Reference proteome</keyword>
<dbReference type="PANTHER" id="PTHR31241">
    <property type="entry name" value="DEHYDRATION-RESPONSIVE ELEMENT-BINDING PROTEIN 2C"/>
    <property type="match status" value="1"/>
</dbReference>
<protein>
    <submittedName>
        <fullName evidence="4">Dehydration-responsive element-binding protein 2B-like</fullName>
    </submittedName>
</protein>
<dbReference type="GeneID" id="140007295"/>
<evidence type="ECO:0000313" key="3">
    <source>
        <dbReference type="Proteomes" id="UP001652660"/>
    </source>
</evidence>
<dbReference type="PANTHER" id="PTHR31241:SF62">
    <property type="entry name" value="DEHYDRATION-RESPONSIVE ELEMENT-BINDING PROTEIN 2D"/>
    <property type="match status" value="1"/>
</dbReference>
<evidence type="ECO:0000256" key="2">
    <source>
        <dbReference type="ARBA" id="ARBA00024343"/>
    </source>
</evidence>